<sequence>MRAQLECFTCNIRQAQEAAEIAGASFDLLWKISQRVCALYAQADPRWTPAYMTTLAHQIAKEATGVEDIYYRFKRHYNRMALELYGRLKEFVVSGENRLERAVLVAIAGNIIDLGVYREVDVESILTQVTSAQWGKYDFPAFAADLSRARTIVYVGDNAGEIVFDRILVEEIRNLGEKEVFFVVKGGPISNDALLEDAREAGLEGLVHILTTGQAETGIDLSRAPLELQEVWKRADLIISKGQGNFETLSGRGENIYFLLKAKCVPVAREFGVPQGALILKRNLG</sequence>
<dbReference type="InterPro" id="IPR036075">
    <property type="entry name" value="ARMT-1-like_metal-bd_sf"/>
</dbReference>
<dbReference type="PIRSF" id="PIRSF006593">
    <property type="entry name" value="UCP006593"/>
    <property type="match status" value="1"/>
</dbReference>
<proteinExistence type="predicted"/>
<evidence type="ECO:0000259" key="1">
    <source>
        <dbReference type="Pfam" id="PF01937"/>
    </source>
</evidence>
<dbReference type="InterPro" id="IPR014444">
    <property type="entry name" value="PH1575-like"/>
</dbReference>
<gene>
    <name evidence="2" type="ORF">ENV30_03180</name>
</gene>
<dbReference type="Pfam" id="PF01937">
    <property type="entry name" value="ARMT1-like_dom"/>
    <property type="match status" value="1"/>
</dbReference>
<dbReference type="AlphaFoldDB" id="A0A7V3YFS3"/>
<dbReference type="EMBL" id="DTFV01000046">
    <property type="protein sequence ID" value="HGI30302.1"/>
    <property type="molecule type" value="Genomic_DNA"/>
</dbReference>
<dbReference type="SUPFAM" id="SSF111321">
    <property type="entry name" value="AF1104-like"/>
    <property type="match status" value="1"/>
</dbReference>
<dbReference type="Gene3D" id="1.10.285.20">
    <property type="entry name" value="Uncharacterised protein PF01937, DUF89, domain 2"/>
    <property type="match status" value="1"/>
</dbReference>
<feature type="domain" description="Damage-control phosphatase ARMT1-like metal-binding" evidence="1">
    <location>
        <begin position="6"/>
        <end position="278"/>
    </location>
</feature>
<protein>
    <submittedName>
        <fullName evidence="2">DUF89 family protein</fullName>
    </submittedName>
</protein>
<comment type="caution">
    <text evidence="2">The sequence shown here is derived from an EMBL/GenBank/DDBJ whole genome shotgun (WGS) entry which is preliminary data.</text>
</comment>
<name>A0A7V3YFS3_9BACT</name>
<dbReference type="InterPro" id="IPR002791">
    <property type="entry name" value="ARMT1-like_metal-bd"/>
</dbReference>
<reference evidence="2" key="1">
    <citation type="journal article" date="2020" name="mSystems">
        <title>Genome- and Community-Level Interaction Insights into Carbon Utilization and Element Cycling Functions of Hydrothermarchaeota in Hydrothermal Sediment.</title>
        <authorList>
            <person name="Zhou Z."/>
            <person name="Liu Y."/>
            <person name="Xu W."/>
            <person name="Pan J."/>
            <person name="Luo Z.H."/>
            <person name="Li M."/>
        </authorList>
    </citation>
    <scope>NUCLEOTIDE SEQUENCE [LARGE SCALE GENOMIC DNA]</scope>
    <source>
        <strain evidence="2">SpSt-747</strain>
    </source>
</reference>
<dbReference type="Gene3D" id="3.40.50.10880">
    <property type="entry name" value="Uncharacterised protein PF01937, DUF89, domain 3"/>
    <property type="match status" value="1"/>
</dbReference>
<evidence type="ECO:0000313" key="2">
    <source>
        <dbReference type="EMBL" id="HGI30302.1"/>
    </source>
</evidence>
<organism evidence="2">
    <name type="scientific">Candidatus Caldatribacterium californiense</name>
    <dbReference type="NCBI Taxonomy" id="1454726"/>
    <lineage>
        <taxon>Bacteria</taxon>
        <taxon>Pseudomonadati</taxon>
        <taxon>Atribacterota</taxon>
        <taxon>Atribacteria</taxon>
        <taxon>Atribacterales</taxon>
        <taxon>Candidatus Caldatribacteriaceae</taxon>
        <taxon>Candidatus Caldatribacterium</taxon>
    </lineage>
</organism>
<accession>A0A7V3YFS3</accession>